<dbReference type="InterPro" id="IPR004489">
    <property type="entry name" value="Succ_DH/fum_Rdtase_Fe-S"/>
</dbReference>
<dbReference type="NCBIfam" id="NF004616">
    <property type="entry name" value="PRK05950.1"/>
    <property type="match status" value="1"/>
</dbReference>
<organism evidence="15 16">
    <name type="scientific">Desulfomonile tiedjei (strain ATCC 49306 / DSM 6799 / DCB-1)</name>
    <dbReference type="NCBI Taxonomy" id="706587"/>
    <lineage>
        <taxon>Bacteria</taxon>
        <taxon>Pseudomonadati</taxon>
        <taxon>Thermodesulfobacteriota</taxon>
        <taxon>Desulfomonilia</taxon>
        <taxon>Desulfomonilales</taxon>
        <taxon>Desulfomonilaceae</taxon>
        <taxon>Desulfomonile</taxon>
    </lineage>
</organism>
<keyword evidence="11" id="KW-1015">Disulfide bond</keyword>
<dbReference type="InterPro" id="IPR050573">
    <property type="entry name" value="SDH/FRD_Iron-Sulfur"/>
</dbReference>
<dbReference type="PANTHER" id="PTHR11921:SF29">
    <property type="entry name" value="SUCCINATE DEHYDROGENASE [UBIQUINONE] IRON-SULFUR SUBUNIT, MITOCHONDRIAL"/>
    <property type="match status" value="1"/>
</dbReference>
<dbReference type="GO" id="GO:0009055">
    <property type="term" value="F:electron transfer activity"/>
    <property type="evidence" value="ECO:0007669"/>
    <property type="project" value="InterPro"/>
</dbReference>
<dbReference type="InterPro" id="IPR009051">
    <property type="entry name" value="Helical_ferredxn"/>
</dbReference>
<evidence type="ECO:0000259" key="13">
    <source>
        <dbReference type="PROSITE" id="PS51085"/>
    </source>
</evidence>
<dbReference type="InterPro" id="IPR012675">
    <property type="entry name" value="Beta-grasp_dom_sf"/>
</dbReference>
<dbReference type="PRINTS" id="PR00162">
    <property type="entry name" value="RIESKE"/>
</dbReference>
<dbReference type="InterPro" id="IPR036922">
    <property type="entry name" value="Rieske_2Fe-2S_sf"/>
</dbReference>
<dbReference type="HOGENOM" id="CLU_655114_0_0_7"/>
<comment type="cofactor">
    <cofactor evidence="12">
        <name>[2Fe-2S] cluster</name>
        <dbReference type="ChEBI" id="CHEBI:190135"/>
    </cofactor>
</comment>
<evidence type="ECO:0000256" key="1">
    <source>
        <dbReference type="ARBA" id="ARBA00001927"/>
    </source>
</evidence>
<dbReference type="GO" id="GO:0016020">
    <property type="term" value="C:membrane"/>
    <property type="evidence" value="ECO:0007669"/>
    <property type="project" value="InterPro"/>
</dbReference>
<dbReference type="GO" id="GO:0046872">
    <property type="term" value="F:metal ion binding"/>
    <property type="evidence" value="ECO:0007669"/>
    <property type="project" value="UniProtKB-KW"/>
</dbReference>
<evidence type="ECO:0000313" key="16">
    <source>
        <dbReference type="Proteomes" id="UP000006055"/>
    </source>
</evidence>
<dbReference type="PANTHER" id="PTHR11921">
    <property type="entry name" value="SUCCINATE DEHYDROGENASE IRON-SULFUR PROTEIN"/>
    <property type="match status" value="1"/>
</dbReference>
<dbReference type="SUPFAM" id="SSF46548">
    <property type="entry name" value="alpha-helical ferredoxin"/>
    <property type="match status" value="1"/>
</dbReference>
<dbReference type="NCBIfam" id="TIGR00384">
    <property type="entry name" value="dhsB"/>
    <property type="match status" value="1"/>
</dbReference>
<dbReference type="GO" id="GO:0006099">
    <property type="term" value="P:tricarboxylic acid cycle"/>
    <property type="evidence" value="ECO:0007669"/>
    <property type="project" value="InterPro"/>
</dbReference>
<dbReference type="InterPro" id="IPR036010">
    <property type="entry name" value="2Fe-2S_ferredoxin-like_sf"/>
</dbReference>
<evidence type="ECO:0000256" key="10">
    <source>
        <dbReference type="ARBA" id="ARBA00023014"/>
    </source>
</evidence>
<comment type="cofactor">
    <cofactor evidence="2">
        <name>[4Fe-4S] cluster</name>
        <dbReference type="ChEBI" id="CHEBI:49883"/>
    </cofactor>
</comment>
<dbReference type="SUPFAM" id="SSF54292">
    <property type="entry name" value="2Fe-2S ferredoxin-like"/>
    <property type="match status" value="1"/>
</dbReference>
<accession>I4C4V7</accession>
<dbReference type="eggNOG" id="COG0723">
    <property type="taxonomic scope" value="Bacteria"/>
</dbReference>
<dbReference type="CDD" id="cd00207">
    <property type="entry name" value="fer2"/>
    <property type="match status" value="1"/>
</dbReference>
<evidence type="ECO:0000256" key="7">
    <source>
        <dbReference type="ARBA" id="ARBA00022723"/>
    </source>
</evidence>
<gene>
    <name evidence="15" type="ordered locus">Desti_1890</name>
</gene>
<keyword evidence="10" id="KW-0411">Iron-sulfur</keyword>
<keyword evidence="9" id="KW-0408">Iron</keyword>
<dbReference type="PATRIC" id="fig|706587.4.peg.2169"/>
<dbReference type="GO" id="GO:0022904">
    <property type="term" value="P:respiratory electron transport chain"/>
    <property type="evidence" value="ECO:0007669"/>
    <property type="project" value="TreeGrafter"/>
</dbReference>
<evidence type="ECO:0000256" key="9">
    <source>
        <dbReference type="ARBA" id="ARBA00023004"/>
    </source>
</evidence>
<dbReference type="InterPro" id="IPR001041">
    <property type="entry name" value="2Fe-2S_ferredoxin-type"/>
</dbReference>
<dbReference type="InterPro" id="IPR005805">
    <property type="entry name" value="Rieske_Fe-S_prot_C"/>
</dbReference>
<keyword evidence="8" id="KW-0560">Oxidoreductase</keyword>
<evidence type="ECO:0000256" key="2">
    <source>
        <dbReference type="ARBA" id="ARBA00001966"/>
    </source>
</evidence>
<dbReference type="eggNOG" id="COG0479">
    <property type="taxonomic scope" value="Bacteria"/>
</dbReference>
<dbReference type="GO" id="GO:0051539">
    <property type="term" value="F:4 iron, 4 sulfur cluster binding"/>
    <property type="evidence" value="ECO:0007669"/>
    <property type="project" value="UniProtKB-KW"/>
</dbReference>
<protein>
    <submittedName>
        <fullName evidence="15">Succinate dehydrogenase and fumarate reductase iron-sulfur protein</fullName>
    </submittedName>
</protein>
<comment type="cofactor">
    <cofactor evidence="1">
        <name>[3Fe-4S] cluster</name>
        <dbReference type="ChEBI" id="CHEBI:21137"/>
    </cofactor>
</comment>
<keyword evidence="7" id="KW-0479">Metal-binding</keyword>
<dbReference type="InterPro" id="IPR025192">
    <property type="entry name" value="Succ_DH/fum_Rdtase_N"/>
</dbReference>
<evidence type="ECO:0000256" key="6">
    <source>
        <dbReference type="ARBA" id="ARBA00022714"/>
    </source>
</evidence>
<reference evidence="16" key="1">
    <citation type="submission" date="2012-06" db="EMBL/GenBank/DDBJ databases">
        <title>Complete sequence of chromosome of Desulfomonile tiedjei DSM 6799.</title>
        <authorList>
            <person name="Lucas S."/>
            <person name="Copeland A."/>
            <person name="Lapidus A."/>
            <person name="Glavina del Rio T."/>
            <person name="Dalin E."/>
            <person name="Tice H."/>
            <person name="Bruce D."/>
            <person name="Goodwin L."/>
            <person name="Pitluck S."/>
            <person name="Peters L."/>
            <person name="Ovchinnikova G."/>
            <person name="Zeytun A."/>
            <person name="Lu M."/>
            <person name="Kyrpides N."/>
            <person name="Mavromatis K."/>
            <person name="Ivanova N."/>
            <person name="Brettin T."/>
            <person name="Detter J.C."/>
            <person name="Han C."/>
            <person name="Larimer F."/>
            <person name="Land M."/>
            <person name="Hauser L."/>
            <person name="Markowitz V."/>
            <person name="Cheng J.-F."/>
            <person name="Hugenholtz P."/>
            <person name="Woyke T."/>
            <person name="Wu D."/>
            <person name="Spring S."/>
            <person name="Schroeder M."/>
            <person name="Brambilla E."/>
            <person name="Klenk H.-P."/>
            <person name="Eisen J.A."/>
        </authorList>
    </citation>
    <scope>NUCLEOTIDE SEQUENCE [LARGE SCALE GENOMIC DNA]</scope>
    <source>
        <strain evidence="16">ATCC 49306 / DSM 6799 / DCB-1</strain>
    </source>
</reference>
<dbReference type="Proteomes" id="UP000006055">
    <property type="component" value="Chromosome"/>
</dbReference>
<dbReference type="InterPro" id="IPR017896">
    <property type="entry name" value="4Fe4S_Fe-S-bd"/>
</dbReference>
<dbReference type="KEGG" id="dti:Desti_1890"/>
<proteinExistence type="inferred from homology"/>
<feature type="domain" description="2Fe-2S ferredoxin-type" evidence="13">
    <location>
        <begin position="10"/>
        <end position="102"/>
    </location>
</feature>
<dbReference type="Gene3D" id="3.10.20.30">
    <property type="match status" value="1"/>
</dbReference>
<dbReference type="AlphaFoldDB" id="I4C4V7"/>
<comment type="similarity">
    <text evidence="4">Belongs to the succinate dehydrogenase/fumarate reductase iron-sulfur protein family.</text>
</comment>
<evidence type="ECO:0000313" key="15">
    <source>
        <dbReference type="EMBL" id="AFM24598.1"/>
    </source>
</evidence>
<evidence type="ECO:0000259" key="14">
    <source>
        <dbReference type="PROSITE" id="PS51296"/>
    </source>
</evidence>
<dbReference type="Gene3D" id="2.102.10.10">
    <property type="entry name" value="Rieske [2Fe-2S] iron-sulphur domain"/>
    <property type="match status" value="1"/>
</dbReference>
<dbReference type="InterPro" id="IPR017941">
    <property type="entry name" value="Rieske_2Fe-2S"/>
</dbReference>
<dbReference type="PROSITE" id="PS51085">
    <property type="entry name" value="2FE2S_FER_2"/>
    <property type="match status" value="1"/>
</dbReference>
<dbReference type="GO" id="GO:0051537">
    <property type="term" value="F:2 iron, 2 sulfur cluster binding"/>
    <property type="evidence" value="ECO:0007669"/>
    <property type="project" value="UniProtKB-KW"/>
</dbReference>
<keyword evidence="5" id="KW-0004">4Fe-4S</keyword>
<dbReference type="OrthoDB" id="9804391at2"/>
<comment type="pathway">
    <text evidence="3">Carbohydrate metabolism; tricarboxylic acid cycle; fumarate from succinate (bacterial route): step 1/1.</text>
</comment>
<dbReference type="Pfam" id="PF13183">
    <property type="entry name" value="Fer4_8"/>
    <property type="match status" value="1"/>
</dbReference>
<feature type="domain" description="Rieske" evidence="14">
    <location>
        <begin position="330"/>
        <end position="414"/>
    </location>
</feature>
<evidence type="ECO:0000256" key="4">
    <source>
        <dbReference type="ARBA" id="ARBA00009433"/>
    </source>
</evidence>
<dbReference type="Pfam" id="PF13085">
    <property type="entry name" value="Fer2_3"/>
    <property type="match status" value="1"/>
</dbReference>
<keyword evidence="6" id="KW-0001">2Fe-2S</keyword>
<dbReference type="EMBL" id="CP003360">
    <property type="protein sequence ID" value="AFM24598.1"/>
    <property type="molecule type" value="Genomic_DNA"/>
</dbReference>
<dbReference type="RefSeq" id="WP_014809743.1">
    <property type="nucleotide sequence ID" value="NC_018025.1"/>
</dbReference>
<dbReference type="Pfam" id="PF00355">
    <property type="entry name" value="Rieske"/>
    <property type="match status" value="1"/>
</dbReference>
<keyword evidence="16" id="KW-1185">Reference proteome</keyword>
<evidence type="ECO:0000256" key="5">
    <source>
        <dbReference type="ARBA" id="ARBA00022485"/>
    </source>
</evidence>
<evidence type="ECO:0000256" key="3">
    <source>
        <dbReference type="ARBA" id="ARBA00004894"/>
    </source>
</evidence>
<dbReference type="Gene3D" id="1.10.1060.10">
    <property type="entry name" value="Alpha-helical ferredoxin"/>
    <property type="match status" value="1"/>
</dbReference>
<dbReference type="STRING" id="706587.Desti_1890"/>
<sequence length="419" mass="46545">MQPTPSNTTRHIRIFRYDPHKGGSGDFQEYTLRVDDEIRTTILDVLLRLQREQDPTLAFRYACRVNMCGSCGMVINGKERLACKTNVSDIRSDEEITIRPLNHFPVIKDLVVDMDPFFKKYEEALTFYEPKEHYTEPLQIRPDSTERLDIGMATECIACGCCVSSCTMCNYHDEYAGPAALTRAFTLLADSRDALFHERLERTLASCYNCRTEFNCTEVCPKGISGTRAIKYIQRLALKHLADARKGEEIAPATNILPQIAKSEPDRRVFFRQVGIGVLGLGAALIVGGVATKAAVGPGIAANITKTWVPVADLGKIPIGDISTHTVHYELKNGFYTQEKAVPVLVSRTGDEMTCFNASCTHAGCIVKWDGQSGRFRCACHGGMFDREGNVLAGPPPRPLDKYPFKVDSGHLLIEMEVV</sequence>
<evidence type="ECO:0000256" key="12">
    <source>
        <dbReference type="ARBA" id="ARBA00034078"/>
    </source>
</evidence>
<dbReference type="SUPFAM" id="SSF50022">
    <property type="entry name" value="ISP domain"/>
    <property type="match status" value="1"/>
</dbReference>
<dbReference type="PROSITE" id="PS51296">
    <property type="entry name" value="RIESKE"/>
    <property type="match status" value="1"/>
</dbReference>
<name>I4C4V7_DESTA</name>
<evidence type="ECO:0000256" key="11">
    <source>
        <dbReference type="ARBA" id="ARBA00023157"/>
    </source>
</evidence>
<dbReference type="GO" id="GO:0016491">
    <property type="term" value="F:oxidoreductase activity"/>
    <property type="evidence" value="ECO:0007669"/>
    <property type="project" value="UniProtKB-KW"/>
</dbReference>
<evidence type="ECO:0000256" key="8">
    <source>
        <dbReference type="ARBA" id="ARBA00023002"/>
    </source>
</evidence>
<dbReference type="CDD" id="cd03467">
    <property type="entry name" value="Rieske"/>
    <property type="match status" value="1"/>
</dbReference>